<dbReference type="SUPFAM" id="SSF81995">
    <property type="entry name" value="beta-sandwich domain of Sec23/24"/>
    <property type="match status" value="1"/>
</dbReference>
<keyword evidence="5" id="KW-0539">Nucleus</keyword>
<protein>
    <recommendedName>
        <fullName evidence="8">MBD domain-containing protein</fullName>
    </recommendedName>
</protein>
<evidence type="ECO:0000256" key="3">
    <source>
        <dbReference type="ARBA" id="ARBA00023125"/>
    </source>
</evidence>
<sequence length="776" mass="87248">MISSSSRATVVEQQQQQQQQHRKRSSVCSVNTEFQDALIPDLNIAHVPSSSDEDAVPATGTLTTTTTSLPRAESLEEQEEQDRNLEHQRPALAVTITEAPAPSWLPEGWISECRTRADGHRDKYYIESYSGRRFRSKVEVFKYLETGLPPARWKRKGKGVNTATTSTALGDPNAPRSLEQHRETLGGLYTSANNNSFSTGADFFVAKTSSSVSASDTFNASHASFDGLRGVAMNGIAPPPPAASFSLHRSGLDMEQHAKKPVVFDYWTSTLGAAGGAAGGSGVVTSLTSSAAPRTSSTSWTENYKVGNTFINGMSSSVPSFVGSKATTSDTPHWLDRILNKPPPAAISQPGYSFGLTGGFVQSPLHYLQNAGAFHNNWLNLKPPTAITQSDYDVPWKSRSWFDRREPDRLERRATINLNQPLVDPDEEARAHYPSEYQADHRHRHDYSSHATSSRAASSLENLWKKAVPITLEHREYVAYSNGSRASKSSGSHHQQQQQHHHHQHQTQSQQQQQPQQQQPPQHHSQKHEGRMLPPSEEDMEVLARDLAALEEEFRDAKSEAESLRALLAAETQCRQAAENLCASLEGDKARLMKSQEEFLAQTVQQLDYKSKFEVLWQEVNLRSEQDNAMQQEHERAVSTLQEKFQTMEAKLNARVSSLEKQLRSKESCVIQLEQEIAQLHDSMDILNQNHEERRKRDQTEFQCEITALKLELQTAKQANHSLSEQLEKQQQNSLFDKTRLEAQIQELSSNWQVGALKQKLMKLRKENEDLKRRRF</sequence>
<reference evidence="9 10" key="1">
    <citation type="journal article" date="2011" name="Science">
        <title>The Selaginella genome identifies genetic changes associated with the evolution of vascular plants.</title>
        <authorList>
            <person name="Banks J.A."/>
            <person name="Nishiyama T."/>
            <person name="Hasebe M."/>
            <person name="Bowman J.L."/>
            <person name="Gribskov M."/>
            <person name="dePamphilis C."/>
            <person name="Albert V.A."/>
            <person name="Aono N."/>
            <person name="Aoyama T."/>
            <person name="Ambrose B.A."/>
            <person name="Ashton N.W."/>
            <person name="Axtell M.J."/>
            <person name="Barker E."/>
            <person name="Barker M.S."/>
            <person name="Bennetzen J.L."/>
            <person name="Bonawitz N.D."/>
            <person name="Chapple C."/>
            <person name="Cheng C."/>
            <person name="Correa L.G."/>
            <person name="Dacre M."/>
            <person name="DeBarry J."/>
            <person name="Dreyer I."/>
            <person name="Elias M."/>
            <person name="Engstrom E.M."/>
            <person name="Estelle M."/>
            <person name="Feng L."/>
            <person name="Finet C."/>
            <person name="Floyd S.K."/>
            <person name="Frommer W.B."/>
            <person name="Fujita T."/>
            <person name="Gramzow L."/>
            <person name="Gutensohn M."/>
            <person name="Harholt J."/>
            <person name="Hattori M."/>
            <person name="Heyl A."/>
            <person name="Hirai T."/>
            <person name="Hiwatashi Y."/>
            <person name="Ishikawa M."/>
            <person name="Iwata M."/>
            <person name="Karol K.G."/>
            <person name="Koehler B."/>
            <person name="Kolukisaoglu U."/>
            <person name="Kubo M."/>
            <person name="Kurata T."/>
            <person name="Lalonde S."/>
            <person name="Li K."/>
            <person name="Li Y."/>
            <person name="Litt A."/>
            <person name="Lyons E."/>
            <person name="Manning G."/>
            <person name="Maruyama T."/>
            <person name="Michael T.P."/>
            <person name="Mikami K."/>
            <person name="Miyazaki S."/>
            <person name="Morinaga S."/>
            <person name="Murata T."/>
            <person name="Mueller-Roeber B."/>
            <person name="Nelson D.R."/>
            <person name="Obara M."/>
            <person name="Oguri Y."/>
            <person name="Olmstead R.G."/>
            <person name="Onodera N."/>
            <person name="Petersen B.L."/>
            <person name="Pils B."/>
            <person name="Prigge M."/>
            <person name="Rensing S.A."/>
            <person name="Riano-Pachon D.M."/>
            <person name="Roberts A.W."/>
            <person name="Sato Y."/>
            <person name="Scheller H.V."/>
            <person name="Schulz B."/>
            <person name="Schulz C."/>
            <person name="Shakirov E.V."/>
            <person name="Shibagaki N."/>
            <person name="Shinohara N."/>
            <person name="Shippen D.E."/>
            <person name="Soerensen I."/>
            <person name="Sotooka R."/>
            <person name="Sugimoto N."/>
            <person name="Sugita M."/>
            <person name="Sumikawa N."/>
            <person name="Tanurdzic M."/>
            <person name="Theissen G."/>
            <person name="Ulvskov P."/>
            <person name="Wakazuki S."/>
            <person name="Weng J.K."/>
            <person name="Willats W.W."/>
            <person name="Wipf D."/>
            <person name="Wolf P.G."/>
            <person name="Yang L."/>
            <person name="Zimmer A.D."/>
            <person name="Zhu Q."/>
            <person name="Mitros T."/>
            <person name="Hellsten U."/>
            <person name="Loque D."/>
            <person name="Otillar R."/>
            <person name="Salamov A."/>
            <person name="Schmutz J."/>
            <person name="Shapiro H."/>
            <person name="Lindquist E."/>
            <person name="Lucas S."/>
            <person name="Rokhsar D."/>
            <person name="Grigoriev I.V."/>
        </authorList>
    </citation>
    <scope>NUCLEOTIDE SEQUENCE [LARGE SCALE GENOMIC DNA]</scope>
</reference>
<feature type="region of interest" description="Disordered" evidence="7">
    <location>
        <begin position="482"/>
        <end position="539"/>
    </location>
</feature>
<dbReference type="InterPro" id="IPR016177">
    <property type="entry name" value="DNA-bd_dom_sf"/>
</dbReference>
<evidence type="ECO:0000256" key="4">
    <source>
        <dbReference type="ARBA" id="ARBA00023163"/>
    </source>
</evidence>
<evidence type="ECO:0000256" key="5">
    <source>
        <dbReference type="ARBA" id="ARBA00023242"/>
    </source>
</evidence>
<dbReference type="PANTHER" id="PTHR12396">
    <property type="entry name" value="METHYL-CPG BINDING PROTEIN, MBD"/>
    <property type="match status" value="1"/>
</dbReference>
<dbReference type="EMBL" id="GL377671">
    <property type="protein sequence ID" value="EFJ08681.1"/>
    <property type="molecule type" value="Genomic_DNA"/>
</dbReference>
<evidence type="ECO:0000313" key="9">
    <source>
        <dbReference type="EMBL" id="EFJ08681.1"/>
    </source>
</evidence>
<dbReference type="AlphaFoldDB" id="D8T3R8"/>
<dbReference type="InterPro" id="IPR001739">
    <property type="entry name" value="Methyl_CpG_DNA-bd"/>
</dbReference>
<dbReference type="GO" id="GO:0003677">
    <property type="term" value="F:DNA binding"/>
    <property type="evidence" value="ECO:0007669"/>
    <property type="project" value="UniProtKB-KW"/>
</dbReference>
<feature type="coiled-coil region" evidence="6">
    <location>
        <begin position="540"/>
        <end position="567"/>
    </location>
</feature>
<feature type="coiled-coil region" evidence="6">
    <location>
        <begin position="631"/>
        <end position="774"/>
    </location>
</feature>
<dbReference type="HOGENOM" id="CLU_363459_0_0_1"/>
<dbReference type="GO" id="GO:0005634">
    <property type="term" value="C:nucleus"/>
    <property type="evidence" value="ECO:0007669"/>
    <property type="project" value="UniProtKB-SubCell"/>
</dbReference>
<evidence type="ECO:0000313" key="10">
    <source>
        <dbReference type="Proteomes" id="UP000001514"/>
    </source>
</evidence>
<feature type="region of interest" description="Disordered" evidence="7">
    <location>
        <begin position="48"/>
        <end position="84"/>
    </location>
</feature>
<dbReference type="PROSITE" id="PS50982">
    <property type="entry name" value="MBD"/>
    <property type="match status" value="1"/>
</dbReference>
<keyword evidence="3" id="KW-0238">DNA-binding</keyword>
<dbReference type="SUPFAM" id="SSF54171">
    <property type="entry name" value="DNA-binding domain"/>
    <property type="match status" value="1"/>
</dbReference>
<gene>
    <name evidence="9" type="ORF">SELMODRAFT_428715</name>
</gene>
<feature type="compositionally biased region" description="Low complexity" evidence="7">
    <location>
        <begin position="506"/>
        <end position="523"/>
    </location>
</feature>
<dbReference type="InParanoid" id="D8T3R8"/>
<evidence type="ECO:0000256" key="2">
    <source>
        <dbReference type="ARBA" id="ARBA00023015"/>
    </source>
</evidence>
<keyword evidence="6" id="KW-0175">Coiled coil</keyword>
<accession>D8T3R8</accession>
<dbReference type="eggNOG" id="ENOG502RBMV">
    <property type="taxonomic scope" value="Eukaryota"/>
</dbReference>
<keyword evidence="4" id="KW-0804">Transcription</keyword>
<feature type="domain" description="MBD" evidence="8">
    <location>
        <begin position="95"/>
        <end position="167"/>
    </location>
</feature>
<keyword evidence="10" id="KW-1185">Reference proteome</keyword>
<dbReference type="Proteomes" id="UP000001514">
    <property type="component" value="Unassembled WGS sequence"/>
</dbReference>
<proteinExistence type="predicted"/>
<feature type="compositionally biased region" description="Low complexity" evidence="7">
    <location>
        <begin position="482"/>
        <end position="498"/>
    </location>
</feature>
<organism evidence="10">
    <name type="scientific">Selaginella moellendorffii</name>
    <name type="common">Spikemoss</name>
    <dbReference type="NCBI Taxonomy" id="88036"/>
    <lineage>
        <taxon>Eukaryota</taxon>
        <taxon>Viridiplantae</taxon>
        <taxon>Streptophyta</taxon>
        <taxon>Embryophyta</taxon>
        <taxon>Tracheophyta</taxon>
        <taxon>Lycopodiopsida</taxon>
        <taxon>Selaginellales</taxon>
        <taxon>Selaginellaceae</taxon>
        <taxon>Selaginella</taxon>
    </lineage>
</organism>
<dbReference type="PANTHER" id="PTHR12396:SF46">
    <property type="entry name" value="METHYL-CPG-BINDING DOMAIN-CONTAINING PROTEIN 6"/>
    <property type="match status" value="1"/>
</dbReference>
<name>D8T3R8_SELML</name>
<evidence type="ECO:0000256" key="7">
    <source>
        <dbReference type="SAM" id="MobiDB-lite"/>
    </source>
</evidence>
<evidence type="ECO:0000256" key="1">
    <source>
        <dbReference type="ARBA" id="ARBA00004123"/>
    </source>
</evidence>
<comment type="subcellular location">
    <subcellularLocation>
        <location evidence="1">Nucleus</location>
    </subcellularLocation>
</comment>
<dbReference type="Pfam" id="PF01429">
    <property type="entry name" value="MBD"/>
    <property type="match status" value="1"/>
</dbReference>
<feature type="region of interest" description="Disordered" evidence="7">
    <location>
        <begin position="153"/>
        <end position="177"/>
    </location>
</feature>
<dbReference type="Gramene" id="EFJ08681">
    <property type="protein sequence ID" value="EFJ08681"/>
    <property type="gene ID" value="SELMODRAFT_428715"/>
</dbReference>
<keyword evidence="2" id="KW-0805">Transcription regulation</keyword>
<evidence type="ECO:0000256" key="6">
    <source>
        <dbReference type="SAM" id="Coils"/>
    </source>
</evidence>
<feature type="compositionally biased region" description="Polar residues" evidence="7">
    <location>
        <begin position="1"/>
        <end position="12"/>
    </location>
</feature>
<dbReference type="Gene3D" id="3.30.890.10">
    <property type="entry name" value="Methyl-cpg-binding Protein 2, Chain A"/>
    <property type="match status" value="1"/>
</dbReference>
<dbReference type="KEGG" id="smo:SELMODRAFT_428715"/>
<feature type="region of interest" description="Disordered" evidence="7">
    <location>
        <begin position="1"/>
        <end position="29"/>
    </location>
</feature>
<evidence type="ECO:0000259" key="8">
    <source>
        <dbReference type="PROSITE" id="PS50982"/>
    </source>
</evidence>